<sequence length="141" mass="16160">MTHTRLASQDTHSKVVGYLLWLFGFLGAHRFYYGKPVTGTIWFFTLGLLGIGWLIDLFLIPSMDRQADLRFQAGPTNYTLAWLLLTFLGVFGVHRFYLGKWLTGLLYLCTLGLFGLGVLYDFWTLNDQISMRHAKRGIFNG</sequence>
<gene>
    <name evidence="7" type="ORF">BEI_0825</name>
</gene>
<keyword evidence="4 5" id="KW-0472">Membrane</keyword>
<dbReference type="InterPro" id="IPR050932">
    <property type="entry name" value="TM2D1-3-like"/>
</dbReference>
<dbReference type="OrthoDB" id="2004788at2"/>
<dbReference type="Proteomes" id="UP000219993">
    <property type="component" value="Chromosome"/>
</dbReference>
<evidence type="ECO:0000256" key="4">
    <source>
        <dbReference type="ARBA" id="ARBA00023136"/>
    </source>
</evidence>
<keyword evidence="2 5" id="KW-0812">Transmembrane</keyword>
<keyword evidence="3 5" id="KW-1133">Transmembrane helix</keyword>
<dbReference type="Pfam" id="PF05154">
    <property type="entry name" value="TM2"/>
    <property type="match status" value="2"/>
</dbReference>
<evidence type="ECO:0000313" key="7">
    <source>
        <dbReference type="EMBL" id="ATJ81812.1"/>
    </source>
</evidence>
<proteinExistence type="predicted"/>
<organism evidence="7 8">
    <name type="scientific">Halomonas beimenensis</name>
    <dbReference type="NCBI Taxonomy" id="475662"/>
    <lineage>
        <taxon>Bacteria</taxon>
        <taxon>Pseudomonadati</taxon>
        <taxon>Pseudomonadota</taxon>
        <taxon>Gammaproteobacteria</taxon>
        <taxon>Oceanospirillales</taxon>
        <taxon>Halomonadaceae</taxon>
        <taxon>Halomonas</taxon>
    </lineage>
</organism>
<evidence type="ECO:0000256" key="5">
    <source>
        <dbReference type="SAM" id="Phobius"/>
    </source>
</evidence>
<accession>A0A291P4N4</accession>
<dbReference type="RefSeq" id="WP_097788323.1">
    <property type="nucleotide sequence ID" value="NZ_BAAADT010000003.1"/>
</dbReference>
<keyword evidence="8" id="KW-1185">Reference proteome</keyword>
<feature type="transmembrane region" description="Helical" evidence="5">
    <location>
        <begin position="15"/>
        <end position="33"/>
    </location>
</feature>
<evidence type="ECO:0000313" key="8">
    <source>
        <dbReference type="Proteomes" id="UP000219993"/>
    </source>
</evidence>
<feature type="transmembrane region" description="Helical" evidence="5">
    <location>
        <begin position="104"/>
        <end position="123"/>
    </location>
</feature>
<evidence type="ECO:0000256" key="1">
    <source>
        <dbReference type="ARBA" id="ARBA00004141"/>
    </source>
</evidence>
<evidence type="ECO:0000256" key="2">
    <source>
        <dbReference type="ARBA" id="ARBA00022692"/>
    </source>
</evidence>
<name>A0A291P4N4_9GAMM</name>
<dbReference type="EMBL" id="CP021435">
    <property type="protein sequence ID" value="ATJ81812.1"/>
    <property type="molecule type" value="Genomic_DNA"/>
</dbReference>
<dbReference type="AlphaFoldDB" id="A0A291P4N4"/>
<evidence type="ECO:0000259" key="6">
    <source>
        <dbReference type="Pfam" id="PF05154"/>
    </source>
</evidence>
<dbReference type="InterPro" id="IPR007829">
    <property type="entry name" value="TM2"/>
</dbReference>
<comment type="subcellular location">
    <subcellularLocation>
        <location evidence="1">Membrane</location>
        <topology evidence="1">Multi-pass membrane protein</topology>
    </subcellularLocation>
</comment>
<dbReference type="KEGG" id="hbe:BEI_0825"/>
<feature type="domain" description="TM2" evidence="6">
    <location>
        <begin position="11"/>
        <end position="58"/>
    </location>
</feature>
<protein>
    <recommendedName>
        <fullName evidence="6">TM2 domain-containing protein</fullName>
    </recommendedName>
</protein>
<dbReference type="PANTHER" id="PTHR21016:SF25">
    <property type="entry name" value="TM2 DOMAIN-CONTAINING PROTEIN DDB_G0277895-RELATED"/>
    <property type="match status" value="1"/>
</dbReference>
<feature type="transmembrane region" description="Helical" evidence="5">
    <location>
        <begin position="39"/>
        <end position="59"/>
    </location>
</feature>
<evidence type="ECO:0000256" key="3">
    <source>
        <dbReference type="ARBA" id="ARBA00022989"/>
    </source>
</evidence>
<feature type="domain" description="TM2" evidence="6">
    <location>
        <begin position="76"/>
        <end position="123"/>
    </location>
</feature>
<feature type="transmembrane region" description="Helical" evidence="5">
    <location>
        <begin position="80"/>
        <end position="98"/>
    </location>
</feature>
<dbReference type="GO" id="GO:0016020">
    <property type="term" value="C:membrane"/>
    <property type="evidence" value="ECO:0007669"/>
    <property type="project" value="UniProtKB-SubCell"/>
</dbReference>
<dbReference type="PANTHER" id="PTHR21016">
    <property type="entry name" value="BETA-AMYLOID BINDING PROTEIN-RELATED"/>
    <property type="match status" value="1"/>
</dbReference>
<reference evidence="7 8" key="1">
    <citation type="journal article" date="2017" name="Sci. Rep.">
        <title>Revealing the Saline Adaptation Strategies of the Halophilic Bacterium Halomonas beimenensis through High-throughput Omics and Transposon Mutagenesis Approaches.</title>
        <authorList>
            <person name="Chen Y.H."/>
            <person name="Lin S.S."/>
            <person name="Shyu Y.T."/>
        </authorList>
    </citation>
    <scope>NUCLEOTIDE SEQUENCE [LARGE SCALE GENOMIC DNA]</scope>
    <source>
        <strain evidence="7 8">NTU-111</strain>
    </source>
</reference>